<dbReference type="PRINTS" id="PR00690">
    <property type="entry name" value="ADHESNFAMILY"/>
</dbReference>
<evidence type="ECO:0000256" key="5">
    <source>
        <dbReference type="ARBA" id="ARBA00022729"/>
    </source>
</evidence>
<accession>A0ABU0F9Z5</accession>
<dbReference type="InterPro" id="IPR006127">
    <property type="entry name" value="ZnuA-like"/>
</dbReference>
<evidence type="ECO:0000313" key="8">
    <source>
        <dbReference type="Proteomes" id="UP001237448"/>
    </source>
</evidence>
<dbReference type="PANTHER" id="PTHR42953:SF1">
    <property type="entry name" value="METAL-BINDING PROTEIN HI_0362-RELATED"/>
    <property type="match status" value="1"/>
</dbReference>
<sequence length="300" mass="31946">MPNAKGWIVATALLAVASAVPGVGMTTRALAAEKTRIVAAENFYGDLAGEIGGEHVSVTSILSNPDDDPHLFESSASTAKALADAEIVIYNGADYDPWMDKLLSASTNPDRRTIVAADLTGRKSGDNPHLWYAPATLPAVAAALEAELEKRDGAHAAAFKQNLARFDASFAALMKQVDAIKSKYAGTEVTATEPVFGYMAEALGFKMLNYEFQVATMNDTEPSPSQVAAFEKSLADGSAKVLFYNSQVTDETTKRLLRLAEENKVPVVGVTETEPAGKTIPSWFGGQLHEVEQALAGLHK</sequence>
<keyword evidence="5" id="KW-0732">Signal</keyword>
<name>A0ABU0F9Z5_9HYPH</name>
<evidence type="ECO:0000256" key="6">
    <source>
        <dbReference type="RuleBase" id="RU003512"/>
    </source>
</evidence>
<evidence type="ECO:0000256" key="3">
    <source>
        <dbReference type="ARBA" id="ARBA00022448"/>
    </source>
</evidence>
<dbReference type="SUPFAM" id="SSF53807">
    <property type="entry name" value="Helical backbone' metal receptor"/>
    <property type="match status" value="1"/>
</dbReference>
<evidence type="ECO:0000256" key="2">
    <source>
        <dbReference type="ARBA" id="ARBA00011028"/>
    </source>
</evidence>
<evidence type="ECO:0000256" key="1">
    <source>
        <dbReference type="ARBA" id="ARBA00004196"/>
    </source>
</evidence>
<reference evidence="7 8" key="1">
    <citation type="submission" date="2023-07" db="EMBL/GenBank/DDBJ databases">
        <title>Genomic Encyclopedia of Type Strains, Phase IV (KMG-IV): sequencing the most valuable type-strain genomes for metagenomic binning, comparative biology and taxonomic classification.</title>
        <authorList>
            <person name="Goeker M."/>
        </authorList>
    </citation>
    <scope>NUCLEOTIDE SEQUENCE [LARGE SCALE GENOMIC DNA]</scope>
    <source>
        <strain evidence="7 8">DSM 5896</strain>
    </source>
</reference>
<evidence type="ECO:0000256" key="4">
    <source>
        <dbReference type="ARBA" id="ARBA00022723"/>
    </source>
</evidence>
<dbReference type="InterPro" id="IPR006128">
    <property type="entry name" value="Lipoprotein_PsaA-like"/>
</dbReference>
<keyword evidence="4" id="KW-0479">Metal-binding</keyword>
<dbReference type="Proteomes" id="UP001237448">
    <property type="component" value="Unassembled WGS sequence"/>
</dbReference>
<evidence type="ECO:0000313" key="7">
    <source>
        <dbReference type="EMBL" id="MDQ0391246.1"/>
    </source>
</evidence>
<protein>
    <submittedName>
        <fullName evidence="7">Zinc/manganese transport system substrate-binding protein</fullName>
    </submittedName>
</protein>
<dbReference type="InterPro" id="IPR050492">
    <property type="entry name" value="Bact_metal-bind_prot9"/>
</dbReference>
<comment type="subcellular location">
    <subcellularLocation>
        <location evidence="1">Cell envelope</location>
    </subcellularLocation>
</comment>
<keyword evidence="8" id="KW-1185">Reference proteome</keyword>
<gene>
    <name evidence="7" type="ORF">J3R73_001038</name>
</gene>
<dbReference type="Gene3D" id="3.40.50.1980">
    <property type="entry name" value="Nitrogenase molybdenum iron protein domain"/>
    <property type="match status" value="2"/>
</dbReference>
<keyword evidence="3 6" id="KW-0813">Transport</keyword>
<dbReference type="Pfam" id="PF01297">
    <property type="entry name" value="ZnuA"/>
    <property type="match status" value="1"/>
</dbReference>
<dbReference type="RefSeq" id="WP_307423245.1">
    <property type="nucleotide sequence ID" value="NZ_JAUSVK010000001.1"/>
</dbReference>
<dbReference type="PANTHER" id="PTHR42953">
    <property type="entry name" value="HIGH-AFFINITY ZINC UPTAKE SYSTEM PROTEIN ZNUA-RELATED"/>
    <property type="match status" value="1"/>
</dbReference>
<organism evidence="7 8">
    <name type="scientific">Labrys monachus</name>
    <dbReference type="NCBI Taxonomy" id="217067"/>
    <lineage>
        <taxon>Bacteria</taxon>
        <taxon>Pseudomonadati</taxon>
        <taxon>Pseudomonadota</taxon>
        <taxon>Alphaproteobacteria</taxon>
        <taxon>Hyphomicrobiales</taxon>
        <taxon>Xanthobacteraceae</taxon>
        <taxon>Labrys</taxon>
    </lineage>
</organism>
<proteinExistence type="inferred from homology"/>
<comment type="caution">
    <text evidence="7">The sequence shown here is derived from an EMBL/GenBank/DDBJ whole genome shotgun (WGS) entry which is preliminary data.</text>
</comment>
<dbReference type="EMBL" id="JAUSVK010000001">
    <property type="protein sequence ID" value="MDQ0391246.1"/>
    <property type="molecule type" value="Genomic_DNA"/>
</dbReference>
<comment type="similarity">
    <text evidence="2 6">Belongs to the bacterial solute-binding protein 9 family.</text>
</comment>